<gene>
    <name evidence="1" type="primary">mcrC</name>
    <name evidence="1" type="ORF">NGAL_HAMBI1145_29230</name>
</gene>
<dbReference type="GO" id="GO:0009307">
    <property type="term" value="P:DNA restriction-modification system"/>
    <property type="evidence" value="ECO:0007669"/>
    <property type="project" value="InterPro"/>
</dbReference>
<evidence type="ECO:0000313" key="2">
    <source>
        <dbReference type="Proteomes" id="UP000046176"/>
    </source>
</evidence>
<dbReference type="PANTHER" id="PTHR38733:SF1">
    <property type="entry name" value="TYPE IV METHYL-DIRECTED RESTRICTION ENZYME ECOKMCRBC"/>
    <property type="match status" value="1"/>
</dbReference>
<evidence type="ECO:0000313" key="1">
    <source>
        <dbReference type="EMBL" id="CDZ35594.1"/>
    </source>
</evidence>
<sequence>MTPEIAGAAPGAGTGTWSSRSGIPIRNLWILLVYAAGLAGFEEPTSAGIDDEAKLSDVLARLLAHVVERRLRRNLSRGYKGTHEVLNRVRGRIDWLRTESALLLNRGQIACRFDDLTHDTARNRLVLSALVQMGAHVKNRDVAQHCRSLGMLMLAAGVAPLRPTRAELSRDRMSGNDCDDVLMVRVAELALDLVLPTEAAGSAMANRLEREEYLLRRIFEDAVAGFYRHELDGRDGWKIRSQATMQWHQVDATAGLGAILPSMRADVILQQRRERRIVLDTKFTRILTKRQHGQDGLKSAHLYQIYSYLRTQTGRGDQCADTAEGVLLHPSLDYHVDEAASIQGHRLRFVTVDLTASASELRQSLLDVVKPC</sequence>
<protein>
    <submittedName>
        <fullName evidence="1">5-methylcytosine-specific restriction enzyme subunit McrC</fullName>
    </submittedName>
</protein>
<proteinExistence type="predicted"/>
<dbReference type="RefSeq" id="WP_052754726.1">
    <property type="nucleotide sequence ID" value="NZ_CCRH01000007.1"/>
</dbReference>
<dbReference type="InterPro" id="IPR019292">
    <property type="entry name" value="McrC"/>
</dbReference>
<organism evidence="1 2">
    <name type="scientific">Neorhizobium galegae bv. officinalis</name>
    <dbReference type="NCBI Taxonomy" id="323656"/>
    <lineage>
        <taxon>Bacteria</taxon>
        <taxon>Pseudomonadati</taxon>
        <taxon>Pseudomonadota</taxon>
        <taxon>Alphaproteobacteria</taxon>
        <taxon>Hyphomicrobiales</taxon>
        <taxon>Rhizobiaceae</taxon>
        <taxon>Rhizobium/Agrobacterium group</taxon>
        <taxon>Neorhizobium</taxon>
    </lineage>
</organism>
<reference evidence="1 2" key="1">
    <citation type="submission" date="2014-08" db="EMBL/GenBank/DDBJ databases">
        <authorList>
            <person name="Chen Y.-H."/>
        </authorList>
    </citation>
    <scope>NUCLEOTIDE SEQUENCE [LARGE SCALE GENOMIC DNA]</scope>
</reference>
<name>A0A0T7FKS7_NEOGA</name>
<dbReference type="NCBIfam" id="NF007277">
    <property type="entry name" value="PRK09736.1"/>
    <property type="match status" value="1"/>
</dbReference>
<dbReference type="EMBL" id="CCRH01000007">
    <property type="protein sequence ID" value="CDZ35594.1"/>
    <property type="molecule type" value="Genomic_DNA"/>
</dbReference>
<accession>A0A0T7FKS7</accession>
<dbReference type="Pfam" id="PF10117">
    <property type="entry name" value="McrBC"/>
    <property type="match status" value="1"/>
</dbReference>
<dbReference type="PANTHER" id="PTHR38733">
    <property type="entry name" value="PROTEIN MCRC"/>
    <property type="match status" value="1"/>
</dbReference>
<dbReference type="AlphaFoldDB" id="A0A0T7FKS7"/>
<dbReference type="InterPro" id="IPR014407">
    <property type="entry name" value="McrC_bac"/>
</dbReference>
<dbReference type="PIRSF" id="PIRSF003109">
    <property type="entry name" value="McrC"/>
    <property type="match status" value="1"/>
</dbReference>
<dbReference type="Proteomes" id="UP000046176">
    <property type="component" value="Unassembled WGS sequence"/>
</dbReference>
<dbReference type="OrthoDB" id="5500856at2"/>